<keyword evidence="3" id="KW-1185">Reference proteome</keyword>
<organism evidence="2 3">
    <name type="scientific">Gonapodya prolifera (strain JEL478)</name>
    <name type="common">Monoblepharis prolifera</name>
    <dbReference type="NCBI Taxonomy" id="1344416"/>
    <lineage>
        <taxon>Eukaryota</taxon>
        <taxon>Fungi</taxon>
        <taxon>Fungi incertae sedis</taxon>
        <taxon>Chytridiomycota</taxon>
        <taxon>Chytridiomycota incertae sedis</taxon>
        <taxon>Monoblepharidomycetes</taxon>
        <taxon>Monoblepharidales</taxon>
        <taxon>Gonapodyaceae</taxon>
        <taxon>Gonapodya</taxon>
    </lineage>
</organism>
<evidence type="ECO:0000256" key="1">
    <source>
        <dbReference type="SAM" id="SignalP"/>
    </source>
</evidence>
<keyword evidence="1" id="KW-0732">Signal</keyword>
<evidence type="ECO:0000313" key="2">
    <source>
        <dbReference type="EMBL" id="KXS18973.1"/>
    </source>
</evidence>
<evidence type="ECO:0000313" key="3">
    <source>
        <dbReference type="Proteomes" id="UP000070544"/>
    </source>
</evidence>
<protein>
    <recommendedName>
        <fullName evidence="4">Secreted protein</fullName>
    </recommendedName>
</protein>
<proteinExistence type="predicted"/>
<dbReference type="AlphaFoldDB" id="A0A139AR27"/>
<dbReference type="Proteomes" id="UP000070544">
    <property type="component" value="Unassembled WGS sequence"/>
</dbReference>
<feature type="signal peptide" evidence="1">
    <location>
        <begin position="1"/>
        <end position="31"/>
    </location>
</feature>
<evidence type="ECO:0008006" key="4">
    <source>
        <dbReference type="Google" id="ProtNLM"/>
    </source>
</evidence>
<sequence length="88" mass="10143">MSLWRWCSRPCRHKNWRLYACFLFSLCFTMCVHCPACLRSHLGLCPIDFPQNHLSIRLCELSNSLNGVATLWGTVETITLEDPKEGLT</sequence>
<feature type="chain" id="PRO_5007296339" description="Secreted protein" evidence="1">
    <location>
        <begin position="32"/>
        <end position="88"/>
    </location>
</feature>
<gene>
    <name evidence="2" type="ORF">M427DRAFT_180632</name>
</gene>
<name>A0A139AR27_GONPJ</name>
<dbReference type="EMBL" id="KQ965740">
    <property type="protein sequence ID" value="KXS18973.1"/>
    <property type="molecule type" value="Genomic_DNA"/>
</dbReference>
<reference evidence="2 3" key="1">
    <citation type="journal article" date="2015" name="Genome Biol. Evol.">
        <title>Phylogenomic analyses indicate that early fungi evolved digesting cell walls of algal ancestors of land plants.</title>
        <authorList>
            <person name="Chang Y."/>
            <person name="Wang S."/>
            <person name="Sekimoto S."/>
            <person name="Aerts A.L."/>
            <person name="Choi C."/>
            <person name="Clum A."/>
            <person name="LaButti K.M."/>
            <person name="Lindquist E.A."/>
            <person name="Yee Ngan C."/>
            <person name="Ohm R.A."/>
            <person name="Salamov A.A."/>
            <person name="Grigoriev I.V."/>
            <person name="Spatafora J.W."/>
            <person name="Berbee M.L."/>
        </authorList>
    </citation>
    <scope>NUCLEOTIDE SEQUENCE [LARGE SCALE GENOMIC DNA]</scope>
    <source>
        <strain evidence="2 3">JEL478</strain>
    </source>
</reference>
<accession>A0A139AR27</accession>